<dbReference type="Pfam" id="PF00561">
    <property type="entry name" value="Abhydrolase_1"/>
    <property type="match status" value="1"/>
</dbReference>
<dbReference type="PROSITE" id="PS01133">
    <property type="entry name" value="UPF0017"/>
    <property type="match status" value="1"/>
</dbReference>
<feature type="active site" description="Charge relay system" evidence="4">
    <location>
        <position position="138"/>
    </location>
</feature>
<dbReference type="InterPro" id="IPR000952">
    <property type="entry name" value="AB_hydrolase_4_CS"/>
</dbReference>
<dbReference type="Gene3D" id="3.40.50.1820">
    <property type="entry name" value="alpha/beta hydrolase"/>
    <property type="match status" value="1"/>
</dbReference>
<dbReference type="AlphaFoldDB" id="A0A7M1B4V3"/>
<evidence type="ECO:0000256" key="1">
    <source>
        <dbReference type="ARBA" id="ARBA00010884"/>
    </source>
</evidence>
<protein>
    <submittedName>
        <fullName evidence="6">Hydrolase</fullName>
    </submittedName>
</protein>
<dbReference type="GO" id="GO:0034338">
    <property type="term" value="F:short-chain carboxylesterase activity"/>
    <property type="evidence" value="ECO:0007669"/>
    <property type="project" value="TreeGrafter"/>
</dbReference>
<dbReference type="InterPro" id="IPR012020">
    <property type="entry name" value="ABHD4"/>
</dbReference>
<dbReference type="NCBIfam" id="NF008218">
    <property type="entry name" value="PRK10985.1"/>
    <property type="match status" value="1"/>
</dbReference>
<keyword evidence="3 6" id="KW-0378">Hydrolase</keyword>
<dbReference type="InterPro" id="IPR050960">
    <property type="entry name" value="AB_hydrolase_4_sf"/>
</dbReference>
<proteinExistence type="inferred from homology"/>
<organism evidence="6 7">
    <name type="scientific">Sulfurimonas paralvinellae</name>
    <dbReference type="NCBI Taxonomy" id="317658"/>
    <lineage>
        <taxon>Bacteria</taxon>
        <taxon>Pseudomonadati</taxon>
        <taxon>Campylobacterota</taxon>
        <taxon>Epsilonproteobacteria</taxon>
        <taxon>Campylobacterales</taxon>
        <taxon>Sulfurimonadaceae</taxon>
        <taxon>Sulfurimonas</taxon>
    </lineage>
</organism>
<accession>A0A7M1B4V3</accession>
<dbReference type="KEGG" id="spal:FM071_00050"/>
<dbReference type="InterPro" id="IPR000073">
    <property type="entry name" value="AB_hydrolase_1"/>
</dbReference>
<comment type="similarity">
    <text evidence="1">Belongs to the AB hydrolase superfamily. AB hydrolase 4 family.</text>
</comment>
<evidence type="ECO:0000256" key="4">
    <source>
        <dbReference type="PIRSR" id="PIRSR005211-1"/>
    </source>
</evidence>
<feature type="active site" description="Charge relay system" evidence="4">
    <location>
        <position position="295"/>
    </location>
</feature>
<reference evidence="6 7" key="1">
    <citation type="submission" date="2019-07" db="EMBL/GenBank/DDBJ databases">
        <title>Sulfurimonas paralvinellae sp. nov., a novel mesophilic, hydrogen- and sulfur-oxidizing chemolithoautotroph within the Epsilonproteo- bacteria isolated from a deep-sea hydrothermal vent polychaete nest, reclassification of Thiomicrospira denitrificans as Sulfurimonas denitrificans comb. nov. and emended description of the genus Sulfurimonas.</title>
        <authorList>
            <person name="Wang S."/>
            <person name="Jiang L."/>
            <person name="Shao Z."/>
        </authorList>
    </citation>
    <scope>NUCLEOTIDE SEQUENCE [LARGE SCALE GENOMIC DNA]</scope>
    <source>
        <strain evidence="6 7">GO25</strain>
    </source>
</reference>
<dbReference type="Proteomes" id="UP000593580">
    <property type="component" value="Chromosome"/>
</dbReference>
<keyword evidence="7" id="KW-1185">Reference proteome</keyword>
<keyword evidence="2" id="KW-0719">Serine esterase</keyword>
<dbReference type="EMBL" id="CP041406">
    <property type="protein sequence ID" value="QOP44777.1"/>
    <property type="molecule type" value="Genomic_DNA"/>
</dbReference>
<evidence type="ECO:0000256" key="2">
    <source>
        <dbReference type="ARBA" id="ARBA00022487"/>
    </source>
</evidence>
<dbReference type="PANTHER" id="PTHR10794:SF94">
    <property type="entry name" value="ESTERASE YHET-RELATED"/>
    <property type="match status" value="1"/>
</dbReference>
<sequence length="330" mass="37288">MNFQPSFLLKNRHLQTIYASFFRKLPSLDCKSEIFELSDGDFVEACWYTLTNHTNTTPVVILFHGLAGSHKSIYIQGMIQALHAAKISCVVMHFRGCSGMDNRKARSYHSGDTHDAAEFIQSVKNRYPHAKLGAIGYSLGANMLLKYLGETQKDSLLNAAVGVSAPMQLALSSAQMNRGFSRFYQKLLLKDLRSALEEKYEKYDMQKLIGLQKKDIKKLKNFKLFDEAYTAKINGFESAEDYYKKSSAKQFLNKIETPTLIIHAKDDPFMTPEVIPTKQEVSPSVQLKILDHGGHVGFISGTLLRPKYWLEEEIIDFLQPLLSSSADQNA</sequence>
<evidence type="ECO:0000256" key="3">
    <source>
        <dbReference type="ARBA" id="ARBA00022801"/>
    </source>
</evidence>
<dbReference type="RefSeq" id="WP_193110933.1">
    <property type="nucleotide sequence ID" value="NZ_CP041406.1"/>
</dbReference>
<dbReference type="PANTHER" id="PTHR10794">
    <property type="entry name" value="ABHYDROLASE DOMAIN-CONTAINING PROTEIN"/>
    <property type="match status" value="1"/>
</dbReference>
<dbReference type="GO" id="GO:0047372">
    <property type="term" value="F:monoacylglycerol lipase activity"/>
    <property type="evidence" value="ECO:0007669"/>
    <property type="project" value="TreeGrafter"/>
</dbReference>
<gene>
    <name evidence="6" type="ORF">FM071_00050</name>
</gene>
<dbReference type="SUPFAM" id="SSF53474">
    <property type="entry name" value="alpha/beta-Hydrolases"/>
    <property type="match status" value="1"/>
</dbReference>
<name>A0A7M1B4V3_9BACT</name>
<dbReference type="PIRSF" id="PIRSF005211">
    <property type="entry name" value="Ab_hydro_YheT"/>
    <property type="match status" value="1"/>
</dbReference>
<evidence type="ECO:0000259" key="5">
    <source>
        <dbReference type="Pfam" id="PF00561"/>
    </source>
</evidence>
<dbReference type="InterPro" id="IPR029058">
    <property type="entry name" value="AB_hydrolase_fold"/>
</dbReference>
<feature type="active site" description="Charge relay system" evidence="4">
    <location>
        <position position="267"/>
    </location>
</feature>
<evidence type="ECO:0000313" key="6">
    <source>
        <dbReference type="EMBL" id="QOP44777.1"/>
    </source>
</evidence>
<evidence type="ECO:0000313" key="7">
    <source>
        <dbReference type="Proteomes" id="UP000593580"/>
    </source>
</evidence>
<feature type="domain" description="AB hydrolase-1" evidence="5">
    <location>
        <begin position="58"/>
        <end position="301"/>
    </location>
</feature>